<proteinExistence type="predicted"/>
<reference evidence="3" key="1">
    <citation type="journal article" date="2016" name="Nat. Genet.">
        <title>A high-quality carrot genome assembly provides new insights into carotenoid accumulation and asterid genome evolution.</title>
        <authorList>
            <person name="Iorizzo M."/>
            <person name="Ellison S."/>
            <person name="Senalik D."/>
            <person name="Zeng P."/>
            <person name="Satapoomin P."/>
            <person name="Huang J."/>
            <person name="Bowman M."/>
            <person name="Iovene M."/>
            <person name="Sanseverino W."/>
            <person name="Cavagnaro P."/>
            <person name="Yildiz M."/>
            <person name="Macko-Podgorni A."/>
            <person name="Moranska E."/>
            <person name="Grzebelus E."/>
            <person name="Grzebelus D."/>
            <person name="Ashrafi H."/>
            <person name="Zheng Z."/>
            <person name="Cheng S."/>
            <person name="Spooner D."/>
            <person name="Van Deynze A."/>
            <person name="Simon P."/>
        </authorList>
    </citation>
    <scope>NUCLEOTIDE SEQUENCE [LARGE SCALE GENOMIC DNA]</scope>
    <source>
        <tissue evidence="3">Leaf</tissue>
    </source>
</reference>
<comment type="caution">
    <text evidence="3">The sequence shown here is derived from an EMBL/GenBank/DDBJ whole genome shotgun (WGS) entry which is preliminary data.</text>
</comment>
<dbReference type="InterPro" id="IPR026113">
    <property type="entry name" value="METTL2/6/8-like"/>
</dbReference>
<protein>
    <submittedName>
        <fullName evidence="3">Uncharacterized protein</fullName>
    </submittedName>
</protein>
<organism evidence="3">
    <name type="scientific">Daucus carota subsp. sativus</name>
    <name type="common">Carrot</name>
    <dbReference type="NCBI Taxonomy" id="79200"/>
    <lineage>
        <taxon>Eukaryota</taxon>
        <taxon>Viridiplantae</taxon>
        <taxon>Streptophyta</taxon>
        <taxon>Embryophyta</taxon>
        <taxon>Tracheophyta</taxon>
        <taxon>Spermatophyta</taxon>
        <taxon>Magnoliopsida</taxon>
        <taxon>eudicotyledons</taxon>
        <taxon>Gunneridae</taxon>
        <taxon>Pentapetalae</taxon>
        <taxon>asterids</taxon>
        <taxon>campanulids</taxon>
        <taxon>Apiales</taxon>
        <taxon>Apiaceae</taxon>
        <taxon>Apioideae</taxon>
        <taxon>Scandiceae</taxon>
        <taxon>Daucinae</taxon>
        <taxon>Daucus</taxon>
        <taxon>Daucus sect. Daucus</taxon>
    </lineage>
</organism>
<name>A0A162B9R4_DAUCS</name>
<evidence type="ECO:0000256" key="1">
    <source>
        <dbReference type="ARBA" id="ARBA00022603"/>
    </source>
</evidence>
<dbReference type="PANTHER" id="PTHR22809:SF5">
    <property type="entry name" value="TRNA N(3)-METHYLCYTIDINE METHYLTRANSFERASE METTL6"/>
    <property type="match status" value="1"/>
</dbReference>
<accession>A0A162B9R4</accession>
<evidence type="ECO:0000313" key="3">
    <source>
        <dbReference type="EMBL" id="KZN11743.1"/>
    </source>
</evidence>
<keyword evidence="2" id="KW-0808">Transferase</keyword>
<dbReference type="STRING" id="79200.A0A162B9R4"/>
<dbReference type="EMBL" id="LNRQ01000001">
    <property type="protein sequence ID" value="KZN11743.1"/>
    <property type="molecule type" value="Genomic_DNA"/>
</dbReference>
<dbReference type="GO" id="GO:0032259">
    <property type="term" value="P:methylation"/>
    <property type="evidence" value="ECO:0007669"/>
    <property type="project" value="UniProtKB-KW"/>
</dbReference>
<dbReference type="GO" id="GO:0008757">
    <property type="term" value="F:S-adenosylmethionine-dependent methyltransferase activity"/>
    <property type="evidence" value="ECO:0007669"/>
    <property type="project" value="UniProtKB-ARBA"/>
</dbReference>
<keyword evidence="1" id="KW-0489">Methyltransferase</keyword>
<dbReference type="PANTHER" id="PTHR22809">
    <property type="entry name" value="METHYLTRANSFERASE-RELATED"/>
    <property type="match status" value="1"/>
</dbReference>
<evidence type="ECO:0000256" key="2">
    <source>
        <dbReference type="ARBA" id="ARBA00022679"/>
    </source>
</evidence>
<dbReference type="Gramene" id="KZN11743">
    <property type="protein sequence ID" value="KZN11743"/>
    <property type="gene ID" value="DCAR_004399"/>
</dbReference>
<dbReference type="AlphaFoldDB" id="A0A162B9R4"/>
<sequence length="95" mass="11426">MASDTQGSVELKQEPPQRIQIYPTPSNEVPPFWRLKYEREAKKYWDNFYKRHQDRFFKDRHYLDKEWGQYFSGAGKKVVLEASFTISLCPAFLFI</sequence>
<gene>
    <name evidence="3" type="ORF">DCAR_004399</name>
</gene>